<dbReference type="Proteomes" id="UP000325134">
    <property type="component" value="Unassembled WGS sequence"/>
</dbReference>
<evidence type="ECO:0008006" key="3">
    <source>
        <dbReference type="Google" id="ProtNLM"/>
    </source>
</evidence>
<evidence type="ECO:0000313" key="2">
    <source>
        <dbReference type="Proteomes" id="UP000325134"/>
    </source>
</evidence>
<name>A0A1M5A2F6_9RHOB</name>
<protein>
    <recommendedName>
        <fullName evidence="3">DUF3572 domain-containing protein</fullName>
    </recommendedName>
</protein>
<sequence length="94" mass="10218">MTISAENAETLALNALGWLAGNDDLLPVFLGSTGASIEDLRDRAAEPEFLVSVLEFLMLDDSWVMAFCDDKSLPYDSPGQARMALAGRADVHWT</sequence>
<organism evidence="1 2">
    <name type="scientific">Ruegeria intermedia</name>
    <dbReference type="NCBI Taxonomy" id="996115"/>
    <lineage>
        <taxon>Bacteria</taxon>
        <taxon>Pseudomonadati</taxon>
        <taxon>Pseudomonadota</taxon>
        <taxon>Alphaproteobacteria</taxon>
        <taxon>Rhodobacterales</taxon>
        <taxon>Roseobacteraceae</taxon>
        <taxon>Ruegeria</taxon>
    </lineage>
</organism>
<evidence type="ECO:0000313" key="1">
    <source>
        <dbReference type="EMBL" id="SHF24473.1"/>
    </source>
</evidence>
<dbReference type="Pfam" id="PF12096">
    <property type="entry name" value="DUF3572"/>
    <property type="match status" value="1"/>
</dbReference>
<dbReference type="RefSeq" id="WP_149776827.1">
    <property type="nucleotide sequence ID" value="NZ_FQVK01000023.1"/>
</dbReference>
<keyword evidence="2" id="KW-1185">Reference proteome</keyword>
<dbReference type="EMBL" id="FQVK01000023">
    <property type="protein sequence ID" value="SHF24473.1"/>
    <property type="molecule type" value="Genomic_DNA"/>
</dbReference>
<dbReference type="AlphaFoldDB" id="A0A1M5A2F6"/>
<reference evidence="1 2" key="1">
    <citation type="submission" date="2016-11" db="EMBL/GenBank/DDBJ databases">
        <authorList>
            <person name="Varghese N."/>
            <person name="Submissions S."/>
        </authorList>
    </citation>
    <scope>NUCLEOTIDE SEQUENCE [LARGE SCALE GENOMIC DNA]</scope>
    <source>
        <strain evidence="1 2">DSM 29341</strain>
    </source>
</reference>
<gene>
    <name evidence="1" type="ORF">SAMN05444279_12314</name>
</gene>
<dbReference type="OrthoDB" id="7356934at2"/>
<dbReference type="InterPro" id="IPR021955">
    <property type="entry name" value="DUF3572"/>
</dbReference>
<accession>A0A1M5A2F6</accession>
<proteinExistence type="predicted"/>